<evidence type="ECO:0000256" key="1">
    <source>
        <dbReference type="ARBA" id="ARBA00007435"/>
    </source>
</evidence>
<name>A0A1I0MH60_9BACT</name>
<accession>A0A1I0MH60</accession>
<dbReference type="PANTHER" id="PTHR34477:SF1">
    <property type="entry name" value="UPF0213 PROTEIN YHBQ"/>
    <property type="match status" value="1"/>
</dbReference>
<dbReference type="Pfam" id="PF01541">
    <property type="entry name" value="GIY-YIG"/>
    <property type="match status" value="1"/>
</dbReference>
<dbReference type="GeneID" id="99985162"/>
<evidence type="ECO:0000259" key="2">
    <source>
        <dbReference type="PROSITE" id="PS50164"/>
    </source>
</evidence>
<dbReference type="InterPro" id="IPR000305">
    <property type="entry name" value="GIY-YIG_endonuc"/>
</dbReference>
<dbReference type="AlphaFoldDB" id="A0A1I0MH60"/>
<keyword evidence="3" id="KW-0255">Endonuclease</keyword>
<dbReference type="Gene3D" id="3.40.1440.10">
    <property type="entry name" value="GIY-YIG endonuclease"/>
    <property type="match status" value="1"/>
</dbReference>
<comment type="similarity">
    <text evidence="1">Belongs to the UPF0213 family.</text>
</comment>
<evidence type="ECO:0000313" key="3">
    <source>
        <dbReference type="EMBL" id="SEV87705.1"/>
    </source>
</evidence>
<dbReference type="PANTHER" id="PTHR34477">
    <property type="entry name" value="UPF0213 PROTEIN YHBQ"/>
    <property type="match status" value="1"/>
</dbReference>
<gene>
    <name evidence="3" type="ORF">SAMN05216290_0400</name>
</gene>
<dbReference type="Proteomes" id="UP000199437">
    <property type="component" value="Unassembled WGS sequence"/>
</dbReference>
<dbReference type="EMBL" id="FOIR01000001">
    <property type="protein sequence ID" value="SEV87705.1"/>
    <property type="molecule type" value="Genomic_DNA"/>
</dbReference>
<keyword evidence="3" id="KW-0540">Nuclease</keyword>
<dbReference type="PROSITE" id="PS50164">
    <property type="entry name" value="GIY_YIG"/>
    <property type="match status" value="1"/>
</dbReference>
<protein>
    <submittedName>
        <fullName evidence="3">Putative endonuclease</fullName>
    </submittedName>
</protein>
<organism evidence="3 4">
    <name type="scientific">Roseivirga pacifica</name>
    <dbReference type="NCBI Taxonomy" id="1267423"/>
    <lineage>
        <taxon>Bacteria</taxon>
        <taxon>Pseudomonadati</taxon>
        <taxon>Bacteroidota</taxon>
        <taxon>Cytophagia</taxon>
        <taxon>Cytophagales</taxon>
        <taxon>Roseivirgaceae</taxon>
        <taxon>Roseivirga</taxon>
    </lineage>
</organism>
<dbReference type="OrthoDB" id="1495241at2"/>
<dbReference type="STRING" id="1267423.SAMN05216290_0400"/>
<dbReference type="CDD" id="cd10449">
    <property type="entry name" value="GIY-YIG_SLX1_like"/>
    <property type="match status" value="1"/>
</dbReference>
<reference evidence="4" key="1">
    <citation type="submission" date="2016-10" db="EMBL/GenBank/DDBJ databases">
        <authorList>
            <person name="Varghese N."/>
            <person name="Submissions S."/>
        </authorList>
    </citation>
    <scope>NUCLEOTIDE SEQUENCE [LARGE SCALE GENOMIC DNA]</scope>
    <source>
        <strain evidence="4">CGMCC 1.12402</strain>
    </source>
</reference>
<feature type="domain" description="GIY-YIG" evidence="2">
    <location>
        <begin position="1"/>
        <end position="77"/>
    </location>
</feature>
<proteinExistence type="inferred from homology"/>
<dbReference type="SUPFAM" id="SSF82771">
    <property type="entry name" value="GIY-YIG endonuclease"/>
    <property type="match status" value="1"/>
</dbReference>
<dbReference type="RefSeq" id="WP_090256718.1">
    <property type="nucleotide sequence ID" value="NZ_FOIR01000001.1"/>
</dbReference>
<keyword evidence="4" id="KW-1185">Reference proteome</keyword>
<dbReference type="InterPro" id="IPR050190">
    <property type="entry name" value="UPF0213_domain"/>
</dbReference>
<dbReference type="InterPro" id="IPR035901">
    <property type="entry name" value="GIY-YIG_endonuc_sf"/>
</dbReference>
<dbReference type="GO" id="GO:0004519">
    <property type="term" value="F:endonuclease activity"/>
    <property type="evidence" value="ECO:0007669"/>
    <property type="project" value="UniProtKB-KW"/>
</dbReference>
<evidence type="ECO:0000313" key="4">
    <source>
        <dbReference type="Proteomes" id="UP000199437"/>
    </source>
</evidence>
<sequence>MYVYVLRSEKDQTQYVGMSKEPERRLEKEHNVGKVKSTKSKMPWKIIYIEYYETREEARQREKYLKSAAGRRFRKNLGV</sequence>
<keyword evidence="3" id="KW-0378">Hydrolase</keyword>